<feature type="transmembrane region" description="Helical" evidence="6">
    <location>
        <begin position="286"/>
        <end position="305"/>
    </location>
</feature>
<keyword evidence="7" id="KW-0808">Transferase</keyword>
<sequence length="460" mass="51153">MAKGKVKKLASNLGMFAIGNLGSKLISFILIPIFTRYMSAEQFGHVDLITTTVNMLFPIVALSIADAVFRFVMDQGADTKTIFSTGVSFTLCAIMVTIIALPIMLMFHVQYAAYLLVYLALGLLQTLFQNFVRGIGYVRIFAMNGLFSSIVLALIGMIEIVALRQGVVGYLDALIISALLSVFFMFFSARLWRFYSFSTNNIYLLRRMLVYSVPLIPNAFLWFFTNDASRFFVVGFLGLAANGLYAVATKIPTIINVFYNIFAQAWQISAVEEYESEQREEFFSSVFNANVGVSVILIGGILIFIRPLMAVYAGASYFEAWKIVPMLLIASFFSNLSSFLGTIYLASKRTTGVMKTTIYGMLANVIFNFTLIPLLGLQGAGIGAALGFAFVTFVRLYDTRKMLQIHVNRMQLCGSVGIIIVMTGIQILMPNLPYIMLILVLLQILILVVNVKPIIKMKKI</sequence>
<dbReference type="Pfam" id="PF01943">
    <property type="entry name" value="Polysacc_synt"/>
    <property type="match status" value="1"/>
</dbReference>
<dbReference type="PATRIC" id="fig|33960.6.peg.3114"/>
<dbReference type="InterPro" id="IPR050833">
    <property type="entry name" value="Poly_Biosynth_Transport"/>
</dbReference>
<feature type="transmembrane region" description="Helical" evidence="6">
    <location>
        <begin position="381"/>
        <end position="398"/>
    </location>
</feature>
<feature type="transmembrane region" description="Helical" evidence="6">
    <location>
        <begin position="325"/>
        <end position="346"/>
    </location>
</feature>
<accession>A0A161XXG2</accession>
<dbReference type="EMBL" id="JYDC01000007">
    <property type="protein sequence ID" value="KZL43268.1"/>
    <property type="molecule type" value="Genomic_DNA"/>
</dbReference>
<evidence type="ECO:0000313" key="7">
    <source>
        <dbReference type="EMBL" id="KZL43268.1"/>
    </source>
</evidence>
<dbReference type="InterPro" id="IPR002797">
    <property type="entry name" value="Polysacc_synth"/>
</dbReference>
<evidence type="ECO:0000256" key="2">
    <source>
        <dbReference type="ARBA" id="ARBA00022475"/>
    </source>
</evidence>
<dbReference type="RefSeq" id="WP_063285094.1">
    <property type="nucleotide sequence ID" value="NZ_JYDC01000007.1"/>
</dbReference>
<feature type="transmembrane region" description="Helical" evidence="6">
    <location>
        <begin position="140"/>
        <end position="161"/>
    </location>
</feature>
<feature type="transmembrane region" description="Helical" evidence="6">
    <location>
        <begin position="111"/>
        <end position="128"/>
    </location>
</feature>
<keyword evidence="4 6" id="KW-1133">Transmembrane helix</keyword>
<proteinExistence type="predicted"/>
<keyword evidence="2" id="KW-1003">Cell membrane</keyword>
<feature type="transmembrane region" description="Helical" evidence="6">
    <location>
        <begin position="208"/>
        <end position="225"/>
    </location>
</feature>
<evidence type="ECO:0000256" key="6">
    <source>
        <dbReference type="SAM" id="Phobius"/>
    </source>
</evidence>
<gene>
    <name evidence="7" type="ORF">TY91_00640</name>
</gene>
<name>A0A161XXG2_SECCO</name>
<feature type="transmembrane region" description="Helical" evidence="6">
    <location>
        <begin position="85"/>
        <end position="105"/>
    </location>
</feature>
<evidence type="ECO:0000256" key="5">
    <source>
        <dbReference type="ARBA" id="ARBA00023136"/>
    </source>
</evidence>
<dbReference type="AlphaFoldDB" id="A0A161XXG2"/>
<dbReference type="PANTHER" id="PTHR30250">
    <property type="entry name" value="PST FAMILY PREDICTED COLANIC ACID TRANSPORTER"/>
    <property type="match status" value="1"/>
</dbReference>
<keyword evidence="3 6" id="KW-0812">Transmembrane</keyword>
<keyword evidence="8" id="KW-1185">Reference proteome</keyword>
<dbReference type="Proteomes" id="UP000076480">
    <property type="component" value="Unassembled WGS sequence"/>
</dbReference>
<evidence type="ECO:0000256" key="1">
    <source>
        <dbReference type="ARBA" id="ARBA00004651"/>
    </source>
</evidence>
<dbReference type="GO" id="GO:0005886">
    <property type="term" value="C:plasma membrane"/>
    <property type="evidence" value="ECO:0007669"/>
    <property type="project" value="UniProtKB-SubCell"/>
</dbReference>
<dbReference type="PANTHER" id="PTHR30250:SF11">
    <property type="entry name" value="O-ANTIGEN TRANSPORTER-RELATED"/>
    <property type="match status" value="1"/>
</dbReference>
<feature type="transmembrane region" description="Helical" evidence="6">
    <location>
        <begin position="410"/>
        <end position="428"/>
    </location>
</feature>
<reference evidence="7 8" key="1">
    <citation type="submission" date="2015-02" db="EMBL/GenBank/DDBJ databases">
        <title>Draft genome sequence of Lactobacillus collinoides CUPV2371 isolated from a natural cider, the first genome sequence of a strain of this species.</title>
        <authorList>
            <person name="Puertas A.I."/>
            <person name="Spano G."/>
            <person name="Capozzi V."/>
            <person name="Lamontanara A."/>
            <person name="Orru L."/>
            <person name="Duenas M.T."/>
        </authorList>
    </citation>
    <scope>NUCLEOTIDE SEQUENCE [LARGE SCALE GENOMIC DNA]</scope>
    <source>
        <strain evidence="7 8">237</strain>
    </source>
</reference>
<protein>
    <submittedName>
        <fullName evidence="7">Glycosyl transferase</fullName>
    </submittedName>
</protein>
<comment type="caution">
    <text evidence="7">The sequence shown here is derived from an EMBL/GenBank/DDBJ whole genome shotgun (WGS) entry which is preliminary data.</text>
</comment>
<feature type="transmembrane region" description="Helical" evidence="6">
    <location>
        <begin position="55"/>
        <end position="73"/>
    </location>
</feature>
<evidence type="ECO:0000313" key="8">
    <source>
        <dbReference type="Proteomes" id="UP000076480"/>
    </source>
</evidence>
<feature type="transmembrane region" description="Helical" evidence="6">
    <location>
        <begin position="358"/>
        <end position="375"/>
    </location>
</feature>
<evidence type="ECO:0000256" key="4">
    <source>
        <dbReference type="ARBA" id="ARBA00022989"/>
    </source>
</evidence>
<comment type="subcellular location">
    <subcellularLocation>
        <location evidence="1">Cell membrane</location>
        <topology evidence="1">Multi-pass membrane protein</topology>
    </subcellularLocation>
</comment>
<dbReference type="GO" id="GO:0016740">
    <property type="term" value="F:transferase activity"/>
    <property type="evidence" value="ECO:0007669"/>
    <property type="project" value="UniProtKB-KW"/>
</dbReference>
<organism evidence="7 8">
    <name type="scientific">Secundilactobacillus collinoides</name>
    <name type="common">Lactobacillus collinoides</name>
    <dbReference type="NCBI Taxonomy" id="33960"/>
    <lineage>
        <taxon>Bacteria</taxon>
        <taxon>Bacillati</taxon>
        <taxon>Bacillota</taxon>
        <taxon>Bacilli</taxon>
        <taxon>Lactobacillales</taxon>
        <taxon>Lactobacillaceae</taxon>
        <taxon>Secundilactobacillus</taxon>
    </lineage>
</organism>
<feature type="transmembrane region" description="Helical" evidence="6">
    <location>
        <begin position="12"/>
        <end position="35"/>
    </location>
</feature>
<dbReference type="OrthoDB" id="3249502at2"/>
<keyword evidence="5 6" id="KW-0472">Membrane</keyword>
<evidence type="ECO:0000256" key="3">
    <source>
        <dbReference type="ARBA" id="ARBA00022692"/>
    </source>
</evidence>
<feature type="transmembrane region" description="Helical" evidence="6">
    <location>
        <begin position="434"/>
        <end position="455"/>
    </location>
</feature>
<feature type="transmembrane region" description="Helical" evidence="6">
    <location>
        <begin position="167"/>
        <end position="187"/>
    </location>
</feature>